<evidence type="ECO:0000256" key="1">
    <source>
        <dbReference type="ARBA" id="ARBA00007553"/>
    </source>
</evidence>
<dbReference type="GO" id="GO:0009253">
    <property type="term" value="P:peptidoglycan catabolic process"/>
    <property type="evidence" value="ECO:0007669"/>
    <property type="project" value="InterPro"/>
</dbReference>
<dbReference type="GO" id="GO:0008745">
    <property type="term" value="F:N-acetylmuramoyl-L-alanine amidase activity"/>
    <property type="evidence" value="ECO:0007669"/>
    <property type="project" value="InterPro"/>
</dbReference>
<dbReference type="PANTHER" id="PTHR11022:SF41">
    <property type="entry name" value="PEPTIDOGLYCAN-RECOGNITION PROTEIN LC-RELATED"/>
    <property type="match status" value="1"/>
</dbReference>
<dbReference type="Pfam" id="PF01510">
    <property type="entry name" value="Amidase_2"/>
    <property type="match status" value="1"/>
</dbReference>
<evidence type="ECO:0000313" key="6">
    <source>
        <dbReference type="Proteomes" id="UP000663829"/>
    </source>
</evidence>
<evidence type="ECO:0000313" key="4">
    <source>
        <dbReference type="EMBL" id="CAF1649908.1"/>
    </source>
</evidence>
<name>A0A816EA83_9BILA</name>
<evidence type="ECO:0000313" key="5">
    <source>
        <dbReference type="EMBL" id="CAF4576062.1"/>
    </source>
</evidence>
<dbReference type="SMART" id="SM00701">
    <property type="entry name" value="PGRP"/>
    <property type="match status" value="1"/>
</dbReference>
<dbReference type="Proteomes" id="UP000663829">
    <property type="component" value="Unassembled WGS sequence"/>
</dbReference>
<evidence type="ECO:0000256" key="2">
    <source>
        <dbReference type="SAM" id="SignalP"/>
    </source>
</evidence>
<reference evidence="4" key="1">
    <citation type="submission" date="2021-02" db="EMBL/GenBank/DDBJ databases">
        <authorList>
            <person name="Nowell W R."/>
        </authorList>
    </citation>
    <scope>NUCLEOTIDE SEQUENCE</scope>
</reference>
<dbReference type="InterPro" id="IPR002502">
    <property type="entry name" value="Amidase_domain"/>
</dbReference>
<dbReference type="Gene3D" id="3.40.80.10">
    <property type="entry name" value="Peptidoglycan recognition protein-like"/>
    <property type="match status" value="1"/>
</dbReference>
<dbReference type="InterPro" id="IPR006619">
    <property type="entry name" value="PGRP_domain_met/bac"/>
</dbReference>
<dbReference type="EMBL" id="CAJNOQ010050961">
    <property type="protein sequence ID" value="CAF1649908.1"/>
    <property type="molecule type" value="Genomic_DNA"/>
</dbReference>
<feature type="non-terminal residue" evidence="4">
    <location>
        <position position="1"/>
    </location>
</feature>
<comment type="caution">
    <text evidence="4">The sequence shown here is derived from an EMBL/GenBank/DDBJ whole genome shotgun (WGS) entry which is preliminary data.</text>
</comment>
<dbReference type="OrthoDB" id="10001926at2759"/>
<dbReference type="Proteomes" id="UP000681722">
    <property type="component" value="Unassembled WGS sequence"/>
</dbReference>
<dbReference type="InterPro" id="IPR036505">
    <property type="entry name" value="Amidase/PGRP_sf"/>
</dbReference>
<keyword evidence="6" id="KW-1185">Reference proteome</keyword>
<protein>
    <recommendedName>
        <fullName evidence="3">Peptidoglycan recognition protein family domain-containing protein</fullName>
    </recommendedName>
</protein>
<evidence type="ECO:0000259" key="3">
    <source>
        <dbReference type="SMART" id="SM00701"/>
    </source>
</evidence>
<proteinExistence type="inferred from homology"/>
<comment type="similarity">
    <text evidence="1">Belongs to the N-acetylmuramoyl-L-alanine amidase 2 family.</text>
</comment>
<organism evidence="4 6">
    <name type="scientific">Didymodactylos carnosus</name>
    <dbReference type="NCBI Taxonomy" id="1234261"/>
    <lineage>
        <taxon>Eukaryota</taxon>
        <taxon>Metazoa</taxon>
        <taxon>Spiralia</taxon>
        <taxon>Gnathifera</taxon>
        <taxon>Rotifera</taxon>
        <taxon>Eurotatoria</taxon>
        <taxon>Bdelloidea</taxon>
        <taxon>Philodinida</taxon>
        <taxon>Philodinidae</taxon>
        <taxon>Didymodactylos</taxon>
    </lineage>
</organism>
<accession>A0A816EA83</accession>
<dbReference type="CDD" id="cd06583">
    <property type="entry name" value="PGRP"/>
    <property type="match status" value="1"/>
</dbReference>
<dbReference type="GO" id="GO:0008270">
    <property type="term" value="F:zinc ion binding"/>
    <property type="evidence" value="ECO:0007669"/>
    <property type="project" value="InterPro"/>
</dbReference>
<dbReference type="PANTHER" id="PTHR11022">
    <property type="entry name" value="PEPTIDOGLYCAN RECOGNITION PROTEIN"/>
    <property type="match status" value="1"/>
</dbReference>
<dbReference type="SUPFAM" id="SSF55846">
    <property type="entry name" value="N-acetylmuramoyl-L-alanine amidase-like"/>
    <property type="match status" value="1"/>
</dbReference>
<feature type="domain" description="Peptidoglycan recognition protein family" evidence="3">
    <location>
        <begin position="30"/>
        <end position="128"/>
    </location>
</feature>
<feature type="chain" id="PRO_5044132187" description="Peptidoglycan recognition protein family domain-containing protein" evidence="2">
    <location>
        <begin position="24"/>
        <end position="128"/>
    </location>
</feature>
<sequence>MKDLIVLLLRVYFILTHQPSIAAESSCDQVQFIDRRGWNAKEPVSITNLTSLPLSFYVIHHTYQPPNCYDDESCQKRVQDIQDMHQITNGWDDIGYHFLVGENGKVYEGRGWSRQGAHSPGWNNDAFG</sequence>
<gene>
    <name evidence="4" type="ORF">GPM918_LOCUS45454</name>
    <name evidence="5" type="ORF">SRO942_LOCUS47961</name>
</gene>
<dbReference type="InterPro" id="IPR015510">
    <property type="entry name" value="PGRP"/>
</dbReference>
<feature type="signal peptide" evidence="2">
    <location>
        <begin position="1"/>
        <end position="23"/>
    </location>
</feature>
<keyword evidence="2" id="KW-0732">Signal</keyword>
<dbReference type="AlphaFoldDB" id="A0A816EA83"/>
<dbReference type="EMBL" id="CAJOBC010121421">
    <property type="protein sequence ID" value="CAF4576062.1"/>
    <property type="molecule type" value="Genomic_DNA"/>
</dbReference>